<dbReference type="EnsemblMetazoa" id="tetur172g00010.1">
    <property type="protein sequence ID" value="tetur172g00010.1"/>
    <property type="gene ID" value="tetur172g00010"/>
</dbReference>
<feature type="compositionally biased region" description="Polar residues" evidence="1">
    <location>
        <begin position="50"/>
        <end position="123"/>
    </location>
</feature>
<keyword evidence="3" id="KW-1185">Reference proteome</keyword>
<dbReference type="EMBL" id="CAEY01000302">
    <property type="status" value="NOT_ANNOTATED_CDS"/>
    <property type="molecule type" value="Genomic_DNA"/>
</dbReference>
<feature type="compositionally biased region" description="Polar residues" evidence="1">
    <location>
        <begin position="34"/>
        <end position="43"/>
    </location>
</feature>
<evidence type="ECO:0000256" key="1">
    <source>
        <dbReference type="SAM" id="MobiDB-lite"/>
    </source>
</evidence>
<dbReference type="AlphaFoldDB" id="T1KPC2"/>
<proteinExistence type="predicted"/>
<feature type="region of interest" description="Disordered" evidence="1">
    <location>
        <begin position="1"/>
        <end position="153"/>
    </location>
</feature>
<name>T1KPC2_TETUR</name>
<reference evidence="2" key="2">
    <citation type="submission" date="2015-06" db="UniProtKB">
        <authorList>
            <consortium name="EnsemblMetazoa"/>
        </authorList>
    </citation>
    <scope>IDENTIFICATION</scope>
</reference>
<sequence>MVSVNNHTEPPITSRTRSHRSQSNSPRLVIDEGNSVNQETNAVNGDPDENVSNGTTQSVNADPNGTNQEAIADRNTNNVDNETNQEAIAVRNTNNVDNETNQVINANNGQVDGNIQSSGSNQEKNGDFNGDIEGDDSDGDSSSSEIDDTRRSK</sequence>
<reference evidence="3" key="1">
    <citation type="submission" date="2011-08" db="EMBL/GenBank/DDBJ databases">
        <authorList>
            <person name="Rombauts S."/>
        </authorList>
    </citation>
    <scope>NUCLEOTIDE SEQUENCE</scope>
    <source>
        <strain evidence="3">London</strain>
    </source>
</reference>
<dbReference type="HOGENOM" id="CLU_1715586_0_0_1"/>
<accession>T1KPC2</accession>
<protein>
    <submittedName>
        <fullName evidence="2">Uncharacterized protein</fullName>
    </submittedName>
</protein>
<evidence type="ECO:0000313" key="3">
    <source>
        <dbReference type="Proteomes" id="UP000015104"/>
    </source>
</evidence>
<feature type="compositionally biased region" description="Polar residues" evidence="1">
    <location>
        <begin position="1"/>
        <end position="26"/>
    </location>
</feature>
<organism evidence="2 3">
    <name type="scientific">Tetranychus urticae</name>
    <name type="common">Two-spotted spider mite</name>
    <dbReference type="NCBI Taxonomy" id="32264"/>
    <lineage>
        <taxon>Eukaryota</taxon>
        <taxon>Metazoa</taxon>
        <taxon>Ecdysozoa</taxon>
        <taxon>Arthropoda</taxon>
        <taxon>Chelicerata</taxon>
        <taxon>Arachnida</taxon>
        <taxon>Acari</taxon>
        <taxon>Acariformes</taxon>
        <taxon>Trombidiformes</taxon>
        <taxon>Prostigmata</taxon>
        <taxon>Eleutherengona</taxon>
        <taxon>Raphignathae</taxon>
        <taxon>Tetranychoidea</taxon>
        <taxon>Tetranychidae</taxon>
        <taxon>Tetranychus</taxon>
    </lineage>
</organism>
<dbReference type="Proteomes" id="UP000015104">
    <property type="component" value="Unassembled WGS sequence"/>
</dbReference>
<feature type="compositionally biased region" description="Acidic residues" evidence="1">
    <location>
        <begin position="130"/>
        <end position="139"/>
    </location>
</feature>
<evidence type="ECO:0000313" key="2">
    <source>
        <dbReference type="EnsemblMetazoa" id="tetur172g00010.1"/>
    </source>
</evidence>